<dbReference type="RefSeq" id="XP_014250367.1">
    <property type="nucleotide sequence ID" value="XM_014394881.2"/>
</dbReference>
<keyword evidence="3" id="KW-1185">Reference proteome</keyword>
<evidence type="ECO:0000313" key="2">
    <source>
        <dbReference type="EnsemblMetazoa" id="XP_014250367.1"/>
    </source>
</evidence>
<accession>A0A8I6RRS3</accession>
<protein>
    <submittedName>
        <fullName evidence="2">Uncharacterized protein</fullName>
    </submittedName>
</protein>
<sequence length="231" mass="26775">MTRVDKFGLFITFYYIVIITSGEWIELPKLSRQDIPSSFKKQSQERLSPNISLFRMASTMQPTILLENDEENYSYEYSNQSYTFFDPKLESVLLNAHHVLVEEAQHPIRHKLRFLKRLQNNILNQIWRRSQLLWTADNLEGRGHGHMMSFPSLESALMTISFLTFAAFLIKIVKQFLQGLQGANGNMVGVEFPGAAAPAKVVRQRRGLNYENLEVAQLLQYINQLKTNHRP</sequence>
<evidence type="ECO:0000256" key="1">
    <source>
        <dbReference type="SAM" id="Phobius"/>
    </source>
</evidence>
<organism evidence="2 3">
    <name type="scientific">Cimex lectularius</name>
    <name type="common">Bed bug</name>
    <name type="synonym">Acanthia lectularia</name>
    <dbReference type="NCBI Taxonomy" id="79782"/>
    <lineage>
        <taxon>Eukaryota</taxon>
        <taxon>Metazoa</taxon>
        <taxon>Ecdysozoa</taxon>
        <taxon>Arthropoda</taxon>
        <taxon>Hexapoda</taxon>
        <taxon>Insecta</taxon>
        <taxon>Pterygota</taxon>
        <taxon>Neoptera</taxon>
        <taxon>Paraneoptera</taxon>
        <taxon>Hemiptera</taxon>
        <taxon>Heteroptera</taxon>
        <taxon>Panheteroptera</taxon>
        <taxon>Cimicomorpha</taxon>
        <taxon>Cimicidae</taxon>
        <taxon>Cimex</taxon>
    </lineage>
</organism>
<dbReference type="GeneID" id="106667154"/>
<evidence type="ECO:0000313" key="3">
    <source>
        <dbReference type="Proteomes" id="UP000494040"/>
    </source>
</evidence>
<keyword evidence="1" id="KW-0812">Transmembrane</keyword>
<reference evidence="2" key="1">
    <citation type="submission" date="2022-01" db="UniProtKB">
        <authorList>
            <consortium name="EnsemblMetazoa"/>
        </authorList>
    </citation>
    <scope>IDENTIFICATION</scope>
</reference>
<dbReference type="OrthoDB" id="7675048at2759"/>
<keyword evidence="1" id="KW-1133">Transmembrane helix</keyword>
<dbReference type="Proteomes" id="UP000494040">
    <property type="component" value="Unassembled WGS sequence"/>
</dbReference>
<keyword evidence="1" id="KW-0472">Membrane</keyword>
<dbReference type="KEGG" id="clec:106667154"/>
<dbReference type="EnsemblMetazoa" id="XM_014394881.2">
    <property type="protein sequence ID" value="XP_014250367.1"/>
    <property type="gene ID" value="LOC106667154"/>
</dbReference>
<feature type="transmembrane region" description="Helical" evidence="1">
    <location>
        <begin position="7"/>
        <end position="25"/>
    </location>
</feature>
<name>A0A8I6RRS3_CIMLE</name>
<dbReference type="AlphaFoldDB" id="A0A8I6RRS3"/>
<proteinExistence type="predicted"/>